<proteinExistence type="predicted"/>
<dbReference type="SUPFAM" id="SSF81340">
    <property type="entry name" value="Clc chloride channel"/>
    <property type="match status" value="1"/>
</dbReference>
<feature type="transmembrane region" description="Helical" evidence="10">
    <location>
        <begin position="296"/>
        <end position="314"/>
    </location>
</feature>
<dbReference type="PANTHER" id="PTHR43427">
    <property type="entry name" value="CHLORIDE CHANNEL PROTEIN CLC-E"/>
    <property type="match status" value="1"/>
</dbReference>
<evidence type="ECO:0000256" key="1">
    <source>
        <dbReference type="ARBA" id="ARBA00004141"/>
    </source>
</evidence>
<keyword evidence="3 10" id="KW-0812">Transmembrane</keyword>
<dbReference type="PRINTS" id="PR00762">
    <property type="entry name" value="CLCHANNEL"/>
</dbReference>
<evidence type="ECO:0000256" key="9">
    <source>
        <dbReference type="ARBA" id="ARBA00023303"/>
    </source>
</evidence>
<feature type="transmembrane region" description="Helical" evidence="10">
    <location>
        <begin position="256"/>
        <end position="276"/>
    </location>
</feature>
<keyword evidence="4 10" id="KW-1133">Transmembrane helix</keyword>
<evidence type="ECO:0000256" key="8">
    <source>
        <dbReference type="ARBA" id="ARBA00023214"/>
    </source>
</evidence>
<keyword evidence="2" id="KW-0813">Transport</keyword>
<reference evidence="11 12" key="1">
    <citation type="submission" date="2018-06" db="EMBL/GenBank/DDBJ databases">
        <authorList>
            <consortium name="Pathogen Informatics"/>
            <person name="Doyle S."/>
        </authorList>
    </citation>
    <scope>NUCLEOTIDE SEQUENCE [LARGE SCALE GENOMIC DNA]</scope>
    <source>
        <strain evidence="11 12">NCTC4670</strain>
    </source>
</reference>
<dbReference type="Gene3D" id="1.10.3080.10">
    <property type="entry name" value="Clc chloride channel"/>
    <property type="match status" value="1"/>
</dbReference>
<feature type="transmembrane region" description="Helical" evidence="10">
    <location>
        <begin position="225"/>
        <end position="244"/>
    </location>
</feature>
<organism evidence="11 12">
    <name type="scientific">Streptococcus dysgalactiae subsp. dysgalactiae</name>
    <dbReference type="NCBI Taxonomy" id="99822"/>
    <lineage>
        <taxon>Bacteria</taxon>
        <taxon>Bacillati</taxon>
        <taxon>Bacillota</taxon>
        <taxon>Bacilli</taxon>
        <taxon>Lactobacillales</taxon>
        <taxon>Streptococcaceae</taxon>
        <taxon>Streptococcus</taxon>
    </lineage>
</organism>
<feature type="transmembrane region" description="Helical" evidence="10">
    <location>
        <begin position="188"/>
        <end position="213"/>
    </location>
</feature>
<evidence type="ECO:0000256" key="10">
    <source>
        <dbReference type="SAM" id="Phobius"/>
    </source>
</evidence>
<evidence type="ECO:0000256" key="6">
    <source>
        <dbReference type="ARBA" id="ARBA00023136"/>
    </source>
</evidence>
<feature type="transmembrane region" description="Helical" evidence="10">
    <location>
        <begin position="386"/>
        <end position="404"/>
    </location>
</feature>
<feature type="transmembrane region" description="Helical" evidence="10">
    <location>
        <begin position="99"/>
        <end position="117"/>
    </location>
</feature>
<accession>A0A380JY16</accession>
<evidence type="ECO:0000256" key="7">
    <source>
        <dbReference type="ARBA" id="ARBA00023173"/>
    </source>
</evidence>
<feature type="transmembrane region" description="Helical" evidence="10">
    <location>
        <begin position="46"/>
        <end position="67"/>
    </location>
</feature>
<keyword evidence="5" id="KW-0406">Ion transport</keyword>
<dbReference type="Pfam" id="PF00654">
    <property type="entry name" value="Voltage_CLC"/>
    <property type="match status" value="1"/>
</dbReference>
<dbReference type="InterPro" id="IPR014743">
    <property type="entry name" value="Cl-channel_core"/>
</dbReference>
<dbReference type="InterPro" id="IPR001807">
    <property type="entry name" value="ClC"/>
</dbReference>
<dbReference type="Proteomes" id="UP000254797">
    <property type="component" value="Unassembled WGS sequence"/>
</dbReference>
<name>A0A380JY16_STRDY</name>
<dbReference type="GO" id="GO:0034707">
    <property type="term" value="C:chloride channel complex"/>
    <property type="evidence" value="ECO:0007669"/>
    <property type="project" value="UniProtKB-KW"/>
</dbReference>
<dbReference type="InterPro" id="IPR050368">
    <property type="entry name" value="ClC-type_chloride_channel"/>
</dbReference>
<dbReference type="EMBL" id="UHFG01000004">
    <property type="protein sequence ID" value="SUN50048.1"/>
    <property type="molecule type" value="Genomic_DNA"/>
</dbReference>
<keyword evidence="6 10" id="KW-0472">Membrane</keyword>
<evidence type="ECO:0000256" key="4">
    <source>
        <dbReference type="ARBA" id="ARBA00022989"/>
    </source>
</evidence>
<feature type="transmembrane region" description="Helical" evidence="10">
    <location>
        <begin position="424"/>
        <end position="441"/>
    </location>
</feature>
<evidence type="ECO:0000313" key="12">
    <source>
        <dbReference type="Proteomes" id="UP000254797"/>
    </source>
</evidence>
<keyword evidence="9" id="KW-0407">Ion channel</keyword>
<keyword evidence="7" id="KW-0869">Chloride channel</keyword>
<sequence>MAISLVPWKLCLTMTIITGSKHSDEVDIKSASFLIFCYNNLMKRHFLLWSGYLIVTGLTAGLVAFLLTEAIHLIQTLSFGFSQGSFSTMIASVPPERRVLSLLMAGLLAGLGWHLLAKKGAAIQSIQKTLDDDTQFSPWTQFWHGWLQLSTVSMGAPVGREGASREVAVAVTSFWTQRGNLSKAEQKLLLACASGAALGAVYNAPLATILFILEAILNRWSLKNIYAACLTSYVAVETVALLQGRHEIQYLMPQQHWTLGTLIWSVLAGLILSLFAHAYKHLLEHLPKADAKSLWFIPKVFIAFSLIAGLSIFFPEILGNGKAGLLFFLHEEPHLSYISWLLVAKAVAIYLVFASGAKGGKIAPSMMLGGASSLLLASFSQHFFSLPLSPTLAIIIGASLFLGIINKMPLTAPLFLLEITGQSLTTIVPLAVANLGAYMTYHSYHIIKKRLAQAWTTKSVNDPHF</sequence>
<gene>
    <name evidence="11" type="primary">clcB</name>
    <name evidence="11" type="ORF">NCTC4670_01170</name>
</gene>
<dbReference type="GO" id="GO:0005254">
    <property type="term" value="F:chloride channel activity"/>
    <property type="evidence" value="ECO:0007669"/>
    <property type="project" value="UniProtKB-KW"/>
</dbReference>
<evidence type="ECO:0000313" key="11">
    <source>
        <dbReference type="EMBL" id="SUN50048.1"/>
    </source>
</evidence>
<evidence type="ECO:0000256" key="2">
    <source>
        <dbReference type="ARBA" id="ARBA00022448"/>
    </source>
</evidence>
<dbReference type="CDD" id="cd01033">
    <property type="entry name" value="ClC_like"/>
    <property type="match status" value="1"/>
</dbReference>
<keyword evidence="8" id="KW-0868">Chloride</keyword>
<evidence type="ECO:0000256" key="3">
    <source>
        <dbReference type="ARBA" id="ARBA00022692"/>
    </source>
</evidence>
<feature type="transmembrane region" description="Helical" evidence="10">
    <location>
        <begin position="335"/>
        <end position="356"/>
    </location>
</feature>
<comment type="subcellular location">
    <subcellularLocation>
        <location evidence="1">Membrane</location>
        <topology evidence="1">Multi-pass membrane protein</topology>
    </subcellularLocation>
</comment>
<protein>
    <submittedName>
        <fullName evidence="11">Chloride channel protein</fullName>
    </submittedName>
</protein>
<evidence type="ECO:0000256" key="5">
    <source>
        <dbReference type="ARBA" id="ARBA00023065"/>
    </source>
</evidence>
<dbReference type="PANTHER" id="PTHR43427:SF6">
    <property type="entry name" value="CHLORIDE CHANNEL PROTEIN CLC-E"/>
    <property type="match status" value="1"/>
</dbReference>
<dbReference type="AlphaFoldDB" id="A0A380JY16"/>